<evidence type="ECO:0000313" key="6">
    <source>
        <dbReference type="WBParaSite" id="ACRNAN_scaffold8940.g31632.t1"/>
    </source>
</evidence>
<dbReference type="AlphaFoldDB" id="A0A914EJV5"/>
<dbReference type="WBParaSite" id="ACRNAN_scaffold8940.g31632.t1">
    <property type="protein sequence ID" value="ACRNAN_scaffold8940.g31632.t1"/>
    <property type="gene ID" value="ACRNAN_scaffold8940.g31632"/>
</dbReference>
<evidence type="ECO:0000259" key="4">
    <source>
        <dbReference type="PROSITE" id="PS51843"/>
    </source>
</evidence>
<keyword evidence="2" id="KW-0804">Transcription</keyword>
<protein>
    <submittedName>
        <fullName evidence="6">NR LBD domain-containing protein</fullName>
    </submittedName>
</protein>
<dbReference type="Gene3D" id="1.10.565.10">
    <property type="entry name" value="Retinoid X Receptor"/>
    <property type="match status" value="1"/>
</dbReference>
<dbReference type="Proteomes" id="UP000887540">
    <property type="component" value="Unplaced"/>
</dbReference>
<dbReference type="Pfam" id="PF00104">
    <property type="entry name" value="Hormone_recep"/>
    <property type="match status" value="1"/>
</dbReference>
<keyword evidence="5" id="KW-1185">Reference proteome</keyword>
<accession>A0A914EJV5</accession>
<feature type="domain" description="NR LBD" evidence="4">
    <location>
        <begin position="38"/>
        <end position="246"/>
    </location>
</feature>
<dbReference type="InterPro" id="IPR050274">
    <property type="entry name" value="Nuclear_hormone_rcpt_NR2"/>
</dbReference>
<evidence type="ECO:0000256" key="1">
    <source>
        <dbReference type="ARBA" id="ARBA00023015"/>
    </source>
</evidence>
<dbReference type="InterPro" id="IPR000536">
    <property type="entry name" value="Nucl_hrmn_rcpt_lig-bd"/>
</dbReference>
<organism evidence="5 6">
    <name type="scientific">Acrobeloides nanus</name>
    <dbReference type="NCBI Taxonomy" id="290746"/>
    <lineage>
        <taxon>Eukaryota</taxon>
        <taxon>Metazoa</taxon>
        <taxon>Ecdysozoa</taxon>
        <taxon>Nematoda</taxon>
        <taxon>Chromadorea</taxon>
        <taxon>Rhabditida</taxon>
        <taxon>Tylenchina</taxon>
        <taxon>Cephalobomorpha</taxon>
        <taxon>Cephaloboidea</taxon>
        <taxon>Cephalobidae</taxon>
        <taxon>Acrobeloides</taxon>
    </lineage>
</organism>
<dbReference type="PANTHER" id="PTHR24083">
    <property type="entry name" value="NUCLEAR HORMONE RECEPTOR"/>
    <property type="match status" value="1"/>
</dbReference>
<keyword evidence="1" id="KW-0805">Transcription regulation</keyword>
<evidence type="ECO:0000313" key="5">
    <source>
        <dbReference type="Proteomes" id="UP000887540"/>
    </source>
</evidence>
<dbReference type="InterPro" id="IPR035500">
    <property type="entry name" value="NHR-like_dom_sf"/>
</dbReference>
<evidence type="ECO:0000256" key="2">
    <source>
        <dbReference type="ARBA" id="ARBA00023163"/>
    </source>
</evidence>
<evidence type="ECO:0000256" key="3">
    <source>
        <dbReference type="ARBA" id="ARBA00023170"/>
    </source>
</evidence>
<dbReference type="SUPFAM" id="SSF48508">
    <property type="entry name" value="Nuclear receptor ligand-binding domain"/>
    <property type="match status" value="1"/>
</dbReference>
<sequence length="246" mass="29133">MNPKAYKNEVKEQAIKNKPLDNIEDNVILPSIRTVQDEINGYIENLLYIEVKSEILRRSDYRPFDENMVLWDLLNKPIVFNDASKYKIINKWPSYTIKETDIEPRELIQLGYKDWFFLDLLLGVDYLKTFSMLRELPEKDKYYLCRDVACTNAYLSSSYYAYNSGAKMIIYPDGTYPFITNSNLTETEQVLRDGKVKEFTHLKPDRIHYCLMKALISFNTCCPSMNQESNDLIEKERNKYDWKTRS</sequence>
<dbReference type="PROSITE" id="PS51843">
    <property type="entry name" value="NR_LBD"/>
    <property type="match status" value="1"/>
</dbReference>
<keyword evidence="3" id="KW-0675">Receptor</keyword>
<dbReference type="SMART" id="SM00430">
    <property type="entry name" value="HOLI"/>
    <property type="match status" value="1"/>
</dbReference>
<reference evidence="6" key="1">
    <citation type="submission" date="2022-11" db="UniProtKB">
        <authorList>
            <consortium name="WormBaseParasite"/>
        </authorList>
    </citation>
    <scope>IDENTIFICATION</scope>
</reference>
<name>A0A914EJV5_9BILA</name>
<proteinExistence type="predicted"/>